<evidence type="ECO:0000256" key="3">
    <source>
        <dbReference type="ARBA" id="ARBA00022777"/>
    </source>
</evidence>
<dbReference type="PROSITE" id="PS00107">
    <property type="entry name" value="PROTEIN_KINASE_ATP"/>
    <property type="match status" value="1"/>
</dbReference>
<dbReference type="GO" id="GO:0004674">
    <property type="term" value="F:protein serine/threonine kinase activity"/>
    <property type="evidence" value="ECO:0007669"/>
    <property type="project" value="UniProtKB-EC"/>
</dbReference>
<dbReference type="PANTHER" id="PTHR43289">
    <property type="entry name" value="MITOGEN-ACTIVATED PROTEIN KINASE KINASE KINASE 20-RELATED"/>
    <property type="match status" value="1"/>
</dbReference>
<dbReference type="CDD" id="cd14014">
    <property type="entry name" value="STKc_PknB_like"/>
    <property type="match status" value="1"/>
</dbReference>
<proteinExistence type="predicted"/>
<dbReference type="PANTHER" id="PTHR43289:SF34">
    <property type="entry name" value="SERINE_THREONINE-PROTEIN KINASE YBDM-RELATED"/>
    <property type="match status" value="1"/>
</dbReference>
<feature type="domain" description="Protein kinase" evidence="6">
    <location>
        <begin position="94"/>
        <end position="373"/>
    </location>
</feature>
<dbReference type="InterPro" id="IPR011990">
    <property type="entry name" value="TPR-like_helical_dom_sf"/>
</dbReference>
<dbReference type="InterPro" id="IPR000719">
    <property type="entry name" value="Prot_kinase_dom"/>
</dbReference>
<sequence>MNHSWTALSPAQWELAKQVFEQVLALPEDERMLKIRELALAPELQTQIESLLRHAMADATGAFTQQLRQAARVGEFFPASTVTTSLSGTRLGAWELEEQIGIGGMGEVYKAHRVDGRYEGWAAVKVLRTGRDGDDIVRRFASEQQALARLNHPHIARLLDAGLSSNGAPYFVMELVDGLSIDRACLQLSLRERLALFLQLLQAVSHAHARLLVHRDLKPSNVMVDREQQVKLLDFGIAKAIDPMQGDESQATILEQRVLTPAYSSPEQIRGEPVTTATDIYSLGVLLYGILTGQKPYGRQATTPAEAAHAVLHELPEAPSTIPVKPSDEVGLALDASMLQGDIDNIVLKALRKDPEERYASVDAFAADIRAYLEGYPVSARPLSTWYLLSKWISRHRFAATMSAFAVALILGASSFALLQAHRAQKAQLQAQENLERLKSVTRGVLYRVGNQIDNLPGGIEIRAKMMQDLIDDLEKLASAPDADPAIQEDLAHAWSRMAEMQVDNQNRSLQQNTAGFASAKRAIYWFERCAGSQNRVASFSVAWGEAWRAVANVARGQGKVADALEAQQQRLHILEKADQRFPKDENVLHALASTHLNRAQLLGSDSKSRQQADAELRAAQEKFTELVLINSKESPSYHQLGVSYGAEAYQASDAGEFERSATASAKAVQALQQATHLKPQNVAHWAALANEANLACNTALALRRKVDFSYCEVSWAAYDKLIQMEPDNTTWRTRRAAGAVYTGVALSESGQTAQARQRFQTLIPEFAAIAKSDRELRRLAWLRVEFANLLTAPASHRLIEQSKPLLVATEPAANDQAAWLLRARWFEVAAKFERTTLASQYRHFAEAAYQQAQQIQALPPLYAQRWQQLKN</sequence>
<dbReference type="Proteomes" id="UP001181355">
    <property type="component" value="Chromosome"/>
</dbReference>
<dbReference type="SUPFAM" id="SSF56112">
    <property type="entry name" value="Protein kinase-like (PK-like)"/>
    <property type="match status" value="1"/>
</dbReference>
<dbReference type="InterPro" id="IPR017441">
    <property type="entry name" value="Protein_kinase_ATP_BS"/>
</dbReference>
<evidence type="ECO:0000259" key="6">
    <source>
        <dbReference type="PROSITE" id="PS50011"/>
    </source>
</evidence>
<dbReference type="Gene3D" id="3.30.200.20">
    <property type="entry name" value="Phosphorylase Kinase, domain 1"/>
    <property type="match status" value="1"/>
</dbReference>
<dbReference type="PROSITE" id="PS50011">
    <property type="entry name" value="PROTEIN_KINASE_DOM"/>
    <property type="match status" value="1"/>
</dbReference>
<protein>
    <submittedName>
        <fullName evidence="7">Serine/threonine-protein kinase</fullName>
        <ecNumber evidence="7">2.7.11.1</ecNumber>
    </submittedName>
</protein>
<evidence type="ECO:0000256" key="5">
    <source>
        <dbReference type="PROSITE-ProRule" id="PRU10141"/>
    </source>
</evidence>
<evidence type="ECO:0000256" key="4">
    <source>
        <dbReference type="ARBA" id="ARBA00022840"/>
    </source>
</evidence>
<dbReference type="SMART" id="SM00220">
    <property type="entry name" value="S_TKc"/>
    <property type="match status" value="1"/>
</dbReference>
<dbReference type="InterPro" id="IPR008271">
    <property type="entry name" value="Ser/Thr_kinase_AS"/>
</dbReference>
<dbReference type="Gene3D" id="1.10.510.10">
    <property type="entry name" value="Transferase(Phosphotransferase) domain 1"/>
    <property type="match status" value="1"/>
</dbReference>
<keyword evidence="8" id="KW-1185">Reference proteome</keyword>
<keyword evidence="3 7" id="KW-0418">Kinase</keyword>
<evidence type="ECO:0000313" key="7">
    <source>
        <dbReference type="EMBL" id="WMW80569.1"/>
    </source>
</evidence>
<dbReference type="SUPFAM" id="SSF48452">
    <property type="entry name" value="TPR-like"/>
    <property type="match status" value="1"/>
</dbReference>
<dbReference type="PROSITE" id="PS00108">
    <property type="entry name" value="PROTEIN_KINASE_ST"/>
    <property type="match status" value="1"/>
</dbReference>
<dbReference type="InterPro" id="IPR011009">
    <property type="entry name" value="Kinase-like_dom_sf"/>
</dbReference>
<dbReference type="EMBL" id="CP133720">
    <property type="protein sequence ID" value="WMW80569.1"/>
    <property type="molecule type" value="Genomic_DNA"/>
</dbReference>
<keyword evidence="1 7" id="KW-0808">Transferase</keyword>
<organism evidence="7 8">
    <name type="scientific">Undibacterium cyanobacteriorum</name>
    <dbReference type="NCBI Taxonomy" id="3073561"/>
    <lineage>
        <taxon>Bacteria</taxon>
        <taxon>Pseudomonadati</taxon>
        <taxon>Pseudomonadota</taxon>
        <taxon>Betaproteobacteria</taxon>
        <taxon>Burkholderiales</taxon>
        <taxon>Oxalobacteraceae</taxon>
        <taxon>Undibacterium</taxon>
    </lineage>
</organism>
<keyword evidence="2 5" id="KW-0547">Nucleotide-binding</keyword>
<evidence type="ECO:0000256" key="1">
    <source>
        <dbReference type="ARBA" id="ARBA00022679"/>
    </source>
</evidence>
<dbReference type="Pfam" id="PF00069">
    <property type="entry name" value="Pkinase"/>
    <property type="match status" value="1"/>
</dbReference>
<evidence type="ECO:0000313" key="8">
    <source>
        <dbReference type="Proteomes" id="UP001181355"/>
    </source>
</evidence>
<keyword evidence="4 5" id="KW-0067">ATP-binding</keyword>
<name>A0ABY9RI82_9BURK</name>
<dbReference type="Gene3D" id="1.25.40.10">
    <property type="entry name" value="Tetratricopeptide repeat domain"/>
    <property type="match status" value="1"/>
</dbReference>
<dbReference type="RefSeq" id="WP_309482061.1">
    <property type="nucleotide sequence ID" value="NZ_CP133720.1"/>
</dbReference>
<evidence type="ECO:0000256" key="2">
    <source>
        <dbReference type="ARBA" id="ARBA00022741"/>
    </source>
</evidence>
<feature type="binding site" evidence="5">
    <location>
        <position position="125"/>
    </location>
    <ligand>
        <name>ATP</name>
        <dbReference type="ChEBI" id="CHEBI:30616"/>
    </ligand>
</feature>
<reference evidence="7" key="1">
    <citation type="submission" date="2023-09" db="EMBL/GenBank/DDBJ databases">
        <title>Undibacterium sp. 20NA77.5 isolated from freshwater.</title>
        <authorList>
            <person name="Le V."/>
            <person name="Ko S.-R."/>
            <person name="Ahn C.-Y."/>
            <person name="Oh H.-M."/>
        </authorList>
    </citation>
    <scope>NUCLEOTIDE SEQUENCE</scope>
    <source>
        <strain evidence="7">20NA77.5</strain>
    </source>
</reference>
<gene>
    <name evidence="7" type="ORF">RF679_18310</name>
</gene>
<dbReference type="EC" id="2.7.11.1" evidence="7"/>
<accession>A0ABY9RI82</accession>